<evidence type="ECO:0000313" key="3">
    <source>
        <dbReference type="EMBL" id="TFK98140.1"/>
    </source>
</evidence>
<dbReference type="SMART" id="SM00225">
    <property type="entry name" value="BTB"/>
    <property type="match status" value="1"/>
</dbReference>
<keyword evidence="4" id="KW-1185">Reference proteome</keyword>
<name>A0A5C3QCH6_9AGAR</name>
<dbReference type="OrthoDB" id="6359816at2759"/>
<reference evidence="3 4" key="1">
    <citation type="journal article" date="2019" name="Nat. Ecol. Evol.">
        <title>Megaphylogeny resolves global patterns of mushroom evolution.</title>
        <authorList>
            <person name="Varga T."/>
            <person name="Krizsan K."/>
            <person name="Foldi C."/>
            <person name="Dima B."/>
            <person name="Sanchez-Garcia M."/>
            <person name="Sanchez-Ramirez S."/>
            <person name="Szollosi G.J."/>
            <person name="Szarkandi J.G."/>
            <person name="Papp V."/>
            <person name="Albert L."/>
            <person name="Andreopoulos W."/>
            <person name="Angelini C."/>
            <person name="Antonin V."/>
            <person name="Barry K.W."/>
            <person name="Bougher N.L."/>
            <person name="Buchanan P."/>
            <person name="Buyck B."/>
            <person name="Bense V."/>
            <person name="Catcheside P."/>
            <person name="Chovatia M."/>
            <person name="Cooper J."/>
            <person name="Damon W."/>
            <person name="Desjardin D."/>
            <person name="Finy P."/>
            <person name="Geml J."/>
            <person name="Haridas S."/>
            <person name="Hughes K."/>
            <person name="Justo A."/>
            <person name="Karasinski D."/>
            <person name="Kautmanova I."/>
            <person name="Kiss B."/>
            <person name="Kocsube S."/>
            <person name="Kotiranta H."/>
            <person name="LaButti K.M."/>
            <person name="Lechner B.E."/>
            <person name="Liimatainen K."/>
            <person name="Lipzen A."/>
            <person name="Lukacs Z."/>
            <person name="Mihaltcheva S."/>
            <person name="Morgado L.N."/>
            <person name="Niskanen T."/>
            <person name="Noordeloos M.E."/>
            <person name="Ohm R.A."/>
            <person name="Ortiz-Santana B."/>
            <person name="Ovrebo C."/>
            <person name="Racz N."/>
            <person name="Riley R."/>
            <person name="Savchenko A."/>
            <person name="Shiryaev A."/>
            <person name="Soop K."/>
            <person name="Spirin V."/>
            <person name="Szebenyi C."/>
            <person name="Tomsovsky M."/>
            <person name="Tulloss R.E."/>
            <person name="Uehling J."/>
            <person name="Grigoriev I.V."/>
            <person name="Vagvolgyi C."/>
            <person name="Papp T."/>
            <person name="Martin F.M."/>
            <person name="Miettinen O."/>
            <person name="Hibbett D.S."/>
            <person name="Nagy L.G."/>
        </authorList>
    </citation>
    <scope>NUCLEOTIDE SEQUENCE [LARGE SCALE GENOMIC DNA]</scope>
    <source>
        <strain evidence="3 4">CBS 309.79</strain>
    </source>
</reference>
<dbReference type="InterPro" id="IPR011333">
    <property type="entry name" value="SKP1/BTB/POZ_sf"/>
</dbReference>
<feature type="region of interest" description="Disordered" evidence="1">
    <location>
        <begin position="1"/>
        <end position="30"/>
    </location>
</feature>
<dbReference type="EMBL" id="ML178842">
    <property type="protein sequence ID" value="TFK98140.1"/>
    <property type="molecule type" value="Genomic_DNA"/>
</dbReference>
<dbReference type="Gene3D" id="3.30.710.10">
    <property type="entry name" value="Potassium Channel Kv1.1, Chain A"/>
    <property type="match status" value="1"/>
</dbReference>
<dbReference type="AlphaFoldDB" id="A0A5C3QCH6"/>
<dbReference type="PROSITE" id="PS50097">
    <property type="entry name" value="BTB"/>
    <property type="match status" value="1"/>
</dbReference>
<gene>
    <name evidence="3" type="ORF">BDV98DRAFT_607154</name>
</gene>
<sequence length="378" mass="42378">MEPLDSDAATTSDNASSEKSSPHPDFLPSSTTDLVLQSSDAVEFHVSKPFLAALSTIFSDMLRSSELSTNFDLVPPHENVVQMSEDSTILALLLRWIHPHLARKLRISSQSQLQDATKLLTLAEKYDICALTMRIEDHLITLIVHTDAESGDNGPTLAFRIYCIAYRFQLAECAKEAALRTLPLPFHSFISETACKEETSLIGIADLASLAKYHSACCKAARDTLDPHIFCTSESASPGEIMCVYHRKRHRSGHYSYYGDQGSRLTEAESARWRVSPEWQCEDCGDIGFVPWLHLLFSECRSLCTAKVDLRDIVEQVFDDERFGESVGEAEGECGMCRDSYAWATIVPRIANLQRVIREEVLSVIQKVEWGYPSFTQR</sequence>
<feature type="domain" description="BTB" evidence="2">
    <location>
        <begin position="32"/>
        <end position="98"/>
    </location>
</feature>
<evidence type="ECO:0000256" key="1">
    <source>
        <dbReference type="SAM" id="MobiDB-lite"/>
    </source>
</evidence>
<proteinExistence type="predicted"/>
<dbReference type="Proteomes" id="UP000305067">
    <property type="component" value="Unassembled WGS sequence"/>
</dbReference>
<dbReference type="Pfam" id="PF00651">
    <property type="entry name" value="BTB"/>
    <property type="match status" value="1"/>
</dbReference>
<evidence type="ECO:0000313" key="4">
    <source>
        <dbReference type="Proteomes" id="UP000305067"/>
    </source>
</evidence>
<dbReference type="InterPro" id="IPR000210">
    <property type="entry name" value="BTB/POZ_dom"/>
</dbReference>
<organism evidence="3 4">
    <name type="scientific">Pterulicium gracile</name>
    <dbReference type="NCBI Taxonomy" id="1884261"/>
    <lineage>
        <taxon>Eukaryota</taxon>
        <taxon>Fungi</taxon>
        <taxon>Dikarya</taxon>
        <taxon>Basidiomycota</taxon>
        <taxon>Agaricomycotina</taxon>
        <taxon>Agaricomycetes</taxon>
        <taxon>Agaricomycetidae</taxon>
        <taxon>Agaricales</taxon>
        <taxon>Pleurotineae</taxon>
        <taxon>Pterulaceae</taxon>
        <taxon>Pterulicium</taxon>
    </lineage>
</organism>
<evidence type="ECO:0000259" key="2">
    <source>
        <dbReference type="PROSITE" id="PS50097"/>
    </source>
</evidence>
<protein>
    <recommendedName>
        <fullName evidence="2">BTB domain-containing protein</fullName>
    </recommendedName>
</protein>
<dbReference type="STRING" id="1884261.A0A5C3QCH6"/>
<dbReference type="SUPFAM" id="SSF54695">
    <property type="entry name" value="POZ domain"/>
    <property type="match status" value="1"/>
</dbReference>
<feature type="compositionally biased region" description="Low complexity" evidence="1">
    <location>
        <begin position="1"/>
        <end position="17"/>
    </location>
</feature>
<accession>A0A5C3QCH6</accession>